<comment type="caution">
    <text evidence="1">The sequence shown here is derived from an EMBL/GenBank/DDBJ whole genome shotgun (WGS) entry which is preliminary data.</text>
</comment>
<keyword evidence="2" id="KW-1185">Reference proteome</keyword>
<evidence type="ECO:0000313" key="2">
    <source>
        <dbReference type="Proteomes" id="UP000005953"/>
    </source>
</evidence>
<dbReference type="HOGENOM" id="CLU_1453310_0_0_6"/>
<protein>
    <recommendedName>
        <fullName evidence="3">AB hydrolase-1 domain-containing protein</fullName>
    </recommendedName>
</protein>
<dbReference type="SUPFAM" id="SSF53474">
    <property type="entry name" value="alpha/beta-Hydrolases"/>
    <property type="match status" value="1"/>
</dbReference>
<gene>
    <name evidence="1" type="ORF">MED297_09736</name>
</gene>
<dbReference type="Gene3D" id="3.40.50.1820">
    <property type="entry name" value="alpha/beta hydrolase"/>
    <property type="match status" value="1"/>
</dbReference>
<dbReference type="OrthoDB" id="9764953at2"/>
<sequence>MKPNISTFTFGGTRPGPVSVYLHGKGGFGNTAGLYEYEDFPRLLRDGTYQPACPFVVLHAQSGEHWNLAELNDVLHLIARQYPDRSIHLMGYSRGGTAVYRYLNTYPDTPVASATIINARLVANYAGLKPIRLFHAVDDHSEPVERVQNFVDQQSQRHVLVTLTVTAGNHFNIGQVARQLLTELAQ</sequence>
<dbReference type="STRING" id="314283.MED297_09736"/>
<reference evidence="1 2" key="1">
    <citation type="submission" date="2006-02" db="EMBL/GenBank/DDBJ databases">
        <authorList>
            <person name="Pinhassi J."/>
            <person name="Pedros-Alio C."/>
            <person name="Ferriera S."/>
            <person name="Johnson J."/>
            <person name="Kravitz S."/>
            <person name="Halpern A."/>
            <person name="Remington K."/>
            <person name="Beeson K."/>
            <person name="Tran B."/>
            <person name="Rogers Y.-H."/>
            <person name="Friedman R."/>
            <person name="Venter J.C."/>
        </authorList>
    </citation>
    <scope>NUCLEOTIDE SEQUENCE [LARGE SCALE GENOMIC DNA]</scope>
    <source>
        <strain evidence="1 2">MED297</strain>
    </source>
</reference>
<dbReference type="RefSeq" id="WP_008041263.1">
    <property type="nucleotide sequence ID" value="NZ_CH724149.1"/>
</dbReference>
<evidence type="ECO:0000313" key="1">
    <source>
        <dbReference type="EMBL" id="EAR10781.1"/>
    </source>
</evidence>
<dbReference type="AlphaFoldDB" id="A4BA25"/>
<name>A4BA25_9GAMM</name>
<accession>A4BA25</accession>
<organism evidence="1 2">
    <name type="scientific">Reinekea blandensis MED297</name>
    <dbReference type="NCBI Taxonomy" id="314283"/>
    <lineage>
        <taxon>Bacteria</taxon>
        <taxon>Pseudomonadati</taxon>
        <taxon>Pseudomonadota</taxon>
        <taxon>Gammaproteobacteria</taxon>
        <taxon>Oceanospirillales</taxon>
        <taxon>Saccharospirillaceae</taxon>
        <taxon>Reinekea</taxon>
    </lineage>
</organism>
<evidence type="ECO:0008006" key="3">
    <source>
        <dbReference type="Google" id="ProtNLM"/>
    </source>
</evidence>
<dbReference type="EMBL" id="AAOE01000002">
    <property type="protein sequence ID" value="EAR10781.1"/>
    <property type="molecule type" value="Genomic_DNA"/>
</dbReference>
<proteinExistence type="predicted"/>
<dbReference type="InterPro" id="IPR029058">
    <property type="entry name" value="AB_hydrolase_fold"/>
</dbReference>
<dbReference type="Proteomes" id="UP000005953">
    <property type="component" value="Unassembled WGS sequence"/>
</dbReference>